<dbReference type="OrthoDB" id="295158at2759"/>
<accession>A0A8S1W8W6</accession>
<dbReference type="Proteomes" id="UP000689195">
    <property type="component" value="Unassembled WGS sequence"/>
</dbReference>
<protein>
    <submittedName>
        <fullName evidence="1">Uncharacterized protein</fullName>
    </submittedName>
</protein>
<sequence length="246" mass="29751">MKKPIAQKINMFAQKIGRKLTRGFETIDQVLSQPVDHRCRFYQSDLQIDKFESFHMRTRDPFEKGSQVQFCYIRLSDRQMLLKYGMVLKYNKYDSKLLRVEYLKLLQKKESIWIVHRFTLKNSVNWTLYINCIDTLYKIKDLQLEKALSLALQILVEKNSKFKETIEVLEKQLFDESAGYHEYYAIVYRLERLRLYCHNIDLIDRIMKGVPFDEAIKKTEYDNDFYDTNRYILKIQFDQMRSAQQI</sequence>
<gene>
    <name evidence="1" type="ORF">PPENT_87.1.T0850002</name>
</gene>
<dbReference type="AlphaFoldDB" id="A0A8S1W8W6"/>
<reference evidence="1" key="1">
    <citation type="submission" date="2021-01" db="EMBL/GenBank/DDBJ databases">
        <authorList>
            <consortium name="Genoscope - CEA"/>
            <person name="William W."/>
        </authorList>
    </citation>
    <scope>NUCLEOTIDE SEQUENCE</scope>
</reference>
<keyword evidence="2" id="KW-1185">Reference proteome</keyword>
<name>A0A8S1W8W6_9CILI</name>
<proteinExistence type="predicted"/>
<evidence type="ECO:0000313" key="2">
    <source>
        <dbReference type="Proteomes" id="UP000689195"/>
    </source>
</evidence>
<comment type="caution">
    <text evidence="1">The sequence shown here is derived from an EMBL/GenBank/DDBJ whole genome shotgun (WGS) entry which is preliminary data.</text>
</comment>
<organism evidence="1 2">
    <name type="scientific">Paramecium pentaurelia</name>
    <dbReference type="NCBI Taxonomy" id="43138"/>
    <lineage>
        <taxon>Eukaryota</taxon>
        <taxon>Sar</taxon>
        <taxon>Alveolata</taxon>
        <taxon>Ciliophora</taxon>
        <taxon>Intramacronucleata</taxon>
        <taxon>Oligohymenophorea</taxon>
        <taxon>Peniculida</taxon>
        <taxon>Parameciidae</taxon>
        <taxon>Paramecium</taxon>
    </lineage>
</organism>
<dbReference type="EMBL" id="CAJJDO010000085">
    <property type="protein sequence ID" value="CAD8185273.1"/>
    <property type="molecule type" value="Genomic_DNA"/>
</dbReference>
<evidence type="ECO:0000313" key="1">
    <source>
        <dbReference type="EMBL" id="CAD8185273.1"/>
    </source>
</evidence>